<dbReference type="PANTHER" id="PTHR41523:SF8">
    <property type="entry name" value="ETHYLENE RESPONSE SENSOR PROTEIN"/>
    <property type="match status" value="1"/>
</dbReference>
<keyword evidence="13" id="KW-1185">Reference proteome</keyword>
<dbReference type="Proteomes" id="UP000606935">
    <property type="component" value="Unassembled WGS sequence"/>
</dbReference>
<dbReference type="Gene3D" id="3.30.565.10">
    <property type="entry name" value="Histidine kinase-like ATPase, C-terminal domain"/>
    <property type="match status" value="1"/>
</dbReference>
<dbReference type="PANTHER" id="PTHR41523">
    <property type="entry name" value="TWO-COMPONENT SYSTEM SENSOR PROTEIN"/>
    <property type="match status" value="1"/>
</dbReference>
<evidence type="ECO:0000256" key="8">
    <source>
        <dbReference type="ARBA" id="ARBA00023026"/>
    </source>
</evidence>
<dbReference type="InterPro" id="IPR036890">
    <property type="entry name" value="HATPase_C_sf"/>
</dbReference>
<feature type="transmembrane region" description="Helical" evidence="9">
    <location>
        <begin position="64"/>
        <end position="86"/>
    </location>
</feature>
<dbReference type="Pfam" id="PF08447">
    <property type="entry name" value="PAS_3"/>
    <property type="match status" value="1"/>
</dbReference>
<name>A0A918DME5_9ALTE</name>
<dbReference type="RefSeq" id="WP_188696815.1">
    <property type="nucleotide sequence ID" value="NZ_BMLS01000005.1"/>
</dbReference>
<dbReference type="InterPro" id="IPR035965">
    <property type="entry name" value="PAS-like_dom_sf"/>
</dbReference>
<protein>
    <recommendedName>
        <fullName evidence="2">histidine kinase</fullName>
        <ecNumber evidence="2">2.7.13.3</ecNumber>
    </recommendedName>
</protein>
<comment type="caution">
    <text evidence="12">The sequence shown here is derived from an EMBL/GenBank/DDBJ whole genome shotgun (WGS) entry which is preliminary data.</text>
</comment>
<dbReference type="EC" id="2.7.13.3" evidence="2"/>
<evidence type="ECO:0000259" key="10">
    <source>
        <dbReference type="PROSITE" id="PS50112"/>
    </source>
</evidence>
<dbReference type="PROSITE" id="PS50113">
    <property type="entry name" value="PAC"/>
    <property type="match status" value="2"/>
</dbReference>
<dbReference type="GO" id="GO:0005524">
    <property type="term" value="F:ATP binding"/>
    <property type="evidence" value="ECO:0007669"/>
    <property type="project" value="UniProtKB-KW"/>
</dbReference>
<dbReference type="GO" id="GO:0004673">
    <property type="term" value="F:protein histidine kinase activity"/>
    <property type="evidence" value="ECO:0007669"/>
    <property type="project" value="UniProtKB-EC"/>
</dbReference>
<accession>A0A918DME5</accession>
<dbReference type="AlphaFoldDB" id="A0A918DME5"/>
<dbReference type="CDD" id="cd00130">
    <property type="entry name" value="PAS"/>
    <property type="match status" value="2"/>
</dbReference>
<dbReference type="PROSITE" id="PS50112">
    <property type="entry name" value="PAS"/>
    <property type="match status" value="1"/>
</dbReference>
<evidence type="ECO:0000256" key="1">
    <source>
        <dbReference type="ARBA" id="ARBA00000085"/>
    </source>
</evidence>
<gene>
    <name evidence="12" type="ORF">GCM10010982_29550</name>
</gene>
<keyword evidence="9" id="KW-0472">Membrane</keyword>
<dbReference type="Pfam" id="PF00989">
    <property type="entry name" value="PAS"/>
    <property type="match status" value="1"/>
</dbReference>
<evidence type="ECO:0000256" key="3">
    <source>
        <dbReference type="ARBA" id="ARBA00022553"/>
    </source>
</evidence>
<evidence type="ECO:0000313" key="12">
    <source>
        <dbReference type="EMBL" id="GGO72138.1"/>
    </source>
</evidence>
<dbReference type="SUPFAM" id="SSF55785">
    <property type="entry name" value="PYP-like sensor domain (PAS domain)"/>
    <property type="match status" value="3"/>
</dbReference>
<dbReference type="EMBL" id="BMLS01000005">
    <property type="protein sequence ID" value="GGO72138.1"/>
    <property type="molecule type" value="Genomic_DNA"/>
</dbReference>
<keyword evidence="5" id="KW-0547">Nucleotide-binding</keyword>
<dbReference type="InterPro" id="IPR003594">
    <property type="entry name" value="HATPase_dom"/>
</dbReference>
<reference evidence="12" key="2">
    <citation type="submission" date="2020-09" db="EMBL/GenBank/DDBJ databases">
        <authorList>
            <person name="Sun Q."/>
            <person name="Zhou Y."/>
        </authorList>
    </citation>
    <scope>NUCLEOTIDE SEQUENCE</scope>
    <source>
        <strain evidence="12">CGMCC 1.7086</strain>
    </source>
</reference>
<dbReference type="SMART" id="SM00091">
    <property type="entry name" value="PAS"/>
    <property type="match status" value="3"/>
</dbReference>
<dbReference type="GO" id="GO:0006355">
    <property type="term" value="P:regulation of DNA-templated transcription"/>
    <property type="evidence" value="ECO:0007669"/>
    <property type="project" value="InterPro"/>
</dbReference>
<dbReference type="SMART" id="SM00387">
    <property type="entry name" value="HATPase_c"/>
    <property type="match status" value="1"/>
</dbReference>
<keyword evidence="9" id="KW-1133">Transmembrane helix</keyword>
<evidence type="ECO:0000256" key="9">
    <source>
        <dbReference type="SAM" id="Phobius"/>
    </source>
</evidence>
<feature type="domain" description="PAS" evidence="10">
    <location>
        <begin position="150"/>
        <end position="216"/>
    </location>
</feature>
<keyword evidence="8" id="KW-0843">Virulence</keyword>
<dbReference type="InterPro" id="IPR000014">
    <property type="entry name" value="PAS"/>
</dbReference>
<organism evidence="12 13">
    <name type="scientific">Bowmanella pacifica</name>
    <dbReference type="NCBI Taxonomy" id="502051"/>
    <lineage>
        <taxon>Bacteria</taxon>
        <taxon>Pseudomonadati</taxon>
        <taxon>Pseudomonadota</taxon>
        <taxon>Gammaproteobacteria</taxon>
        <taxon>Alteromonadales</taxon>
        <taxon>Alteromonadaceae</taxon>
        <taxon>Bowmanella</taxon>
    </lineage>
</organism>
<keyword evidence="9" id="KW-0812">Transmembrane</keyword>
<evidence type="ECO:0000256" key="6">
    <source>
        <dbReference type="ARBA" id="ARBA00022777"/>
    </source>
</evidence>
<dbReference type="Pfam" id="PF08448">
    <property type="entry name" value="PAS_4"/>
    <property type="match status" value="1"/>
</dbReference>
<keyword evidence="3" id="KW-0597">Phosphoprotein</keyword>
<keyword evidence="4" id="KW-0808">Transferase</keyword>
<dbReference type="InterPro" id="IPR058544">
    <property type="entry name" value="ETR1_N"/>
</dbReference>
<evidence type="ECO:0000313" key="13">
    <source>
        <dbReference type="Proteomes" id="UP000606935"/>
    </source>
</evidence>
<dbReference type="InterPro" id="IPR001610">
    <property type="entry name" value="PAC"/>
</dbReference>
<proteinExistence type="predicted"/>
<evidence type="ECO:0000256" key="4">
    <source>
        <dbReference type="ARBA" id="ARBA00022679"/>
    </source>
</evidence>
<feature type="domain" description="PAC" evidence="11">
    <location>
        <begin position="484"/>
        <end position="535"/>
    </location>
</feature>
<dbReference type="Gene3D" id="3.30.450.20">
    <property type="entry name" value="PAS domain"/>
    <property type="match status" value="3"/>
</dbReference>
<comment type="catalytic activity">
    <reaction evidence="1">
        <text>ATP + protein L-histidine = ADP + protein N-phospho-L-histidine.</text>
        <dbReference type="EC" id="2.7.13.3"/>
    </reaction>
</comment>
<evidence type="ECO:0000259" key="11">
    <source>
        <dbReference type="PROSITE" id="PS50113"/>
    </source>
</evidence>
<dbReference type="InterPro" id="IPR013767">
    <property type="entry name" value="PAS_fold"/>
</dbReference>
<dbReference type="InterPro" id="IPR013655">
    <property type="entry name" value="PAS_fold_3"/>
</dbReference>
<dbReference type="InterPro" id="IPR013656">
    <property type="entry name" value="PAS_4"/>
</dbReference>
<dbReference type="Pfam" id="PF02518">
    <property type="entry name" value="HATPase_c"/>
    <property type="match status" value="1"/>
</dbReference>
<keyword evidence="7" id="KW-0067">ATP-binding</keyword>
<evidence type="ECO:0000256" key="7">
    <source>
        <dbReference type="ARBA" id="ARBA00022840"/>
    </source>
</evidence>
<keyword evidence="6" id="KW-0418">Kinase</keyword>
<dbReference type="NCBIfam" id="TIGR00229">
    <property type="entry name" value="sensory_box"/>
    <property type="match status" value="2"/>
</dbReference>
<sequence length="742" mass="84095">MEQHFSDVFRTDYMPHGHCYLWKPEILWLNVFSDAAIAAAYFTIPLVLYLFVRQRQDIRFGWMLYLFAAFILCCGITHLFGIYTVWQGAYGYHGIAKLITAVVSMTTAYVLIKKLPDMVAIPSVTEYAKHKELVYQAELDRLELIREQERLATVRLAVEGSPFGMLVTDAQGHIRMVNTALTRMFDYQEEELLDQHVNTLLPAEQRGHHRKLVEEISVGIRSSGLMTSRVVYGVGKTGTKIPVEVTLYRSELDGEVRVFATVVDISERLSYQAKLVEANDRFERVISGSRDAPWEWYPTSNSNWFSPRFLALLGWPANVPPHIDTWKEHIHPDYLDKVMEHLKEHVERGTKYDINYLGRAADGSYHWFNTRGDSQRDEQGNVVVMSGMVSDVQEEKELEAELMHKSAFLESVFTGASCGLLVVDWRDDEEVWVSAINHRFAAMLGLENSELEPQSLTMLSRRDQSGVIGRLQDFLQGNAREDNTSGSSGLVHAVQGRWFQIDVHPICDVHGDWFRVIVSSSDVTELKYAEQRLESTLKEKVSLLNEVHHRVKNNLQIVSSLMDIQSRQVKKEQQAALSDLKNRIRAMALIHELLYQNDSVASINLQSYVHRLVNLIGDTLSPLSREQLNLNLTDGGEPLNININQMVPLGLLICEAVTNAFKYAFKDREGTLTVKMARQDGLLQLEVCDDGPGFDQTLFENASLSSQLGFSLMKTFAKQAGFSLQVDGHAGTCVRLSELSAE</sequence>
<feature type="transmembrane region" description="Helical" evidence="9">
    <location>
        <begin position="31"/>
        <end position="52"/>
    </location>
</feature>
<evidence type="ECO:0000256" key="2">
    <source>
        <dbReference type="ARBA" id="ARBA00012438"/>
    </source>
</evidence>
<dbReference type="SUPFAM" id="SSF55874">
    <property type="entry name" value="ATPase domain of HSP90 chaperone/DNA topoisomerase II/histidine kinase"/>
    <property type="match status" value="1"/>
</dbReference>
<dbReference type="InterPro" id="IPR011495">
    <property type="entry name" value="Sig_transdc_His_kin_sub2_dim/P"/>
</dbReference>
<dbReference type="SMART" id="SM00086">
    <property type="entry name" value="PAC"/>
    <property type="match status" value="2"/>
</dbReference>
<dbReference type="InterPro" id="IPR000700">
    <property type="entry name" value="PAS-assoc_C"/>
</dbReference>
<feature type="domain" description="PAC" evidence="11">
    <location>
        <begin position="350"/>
        <end position="404"/>
    </location>
</feature>
<reference evidence="12" key="1">
    <citation type="journal article" date="2014" name="Int. J. Syst. Evol. Microbiol.">
        <title>Complete genome sequence of Corynebacterium casei LMG S-19264T (=DSM 44701T), isolated from a smear-ripened cheese.</title>
        <authorList>
            <consortium name="US DOE Joint Genome Institute (JGI-PGF)"/>
            <person name="Walter F."/>
            <person name="Albersmeier A."/>
            <person name="Kalinowski J."/>
            <person name="Ruckert C."/>
        </authorList>
    </citation>
    <scope>NUCLEOTIDE SEQUENCE</scope>
    <source>
        <strain evidence="12">CGMCC 1.7086</strain>
    </source>
</reference>
<dbReference type="Pfam" id="PF25487">
    <property type="entry name" value="ETR1_N"/>
    <property type="match status" value="1"/>
</dbReference>
<evidence type="ECO:0000256" key="5">
    <source>
        <dbReference type="ARBA" id="ARBA00022741"/>
    </source>
</evidence>
<dbReference type="Pfam" id="PF07568">
    <property type="entry name" value="HisKA_2"/>
    <property type="match status" value="1"/>
</dbReference>